<gene>
    <name evidence="3" type="ORF">I858_007955</name>
</gene>
<keyword evidence="4" id="KW-1185">Reference proteome</keyword>
<dbReference type="Proteomes" id="UP000053354">
    <property type="component" value="Chromosome"/>
</dbReference>
<evidence type="ECO:0000313" key="3">
    <source>
        <dbReference type="EMBL" id="ANU26926.1"/>
    </source>
</evidence>
<dbReference type="EMBL" id="CP016540">
    <property type="protein sequence ID" value="ANU26926.1"/>
    <property type="molecule type" value="Genomic_DNA"/>
</dbReference>
<dbReference type="GO" id="GO:0016020">
    <property type="term" value="C:membrane"/>
    <property type="evidence" value="ECO:0007669"/>
    <property type="project" value="InterPro"/>
</dbReference>
<dbReference type="Gene3D" id="2.40.128.690">
    <property type="entry name" value="YycH protein, domain 3-like"/>
    <property type="match status" value="1"/>
</dbReference>
<evidence type="ECO:0000313" key="4">
    <source>
        <dbReference type="Proteomes" id="UP000053354"/>
    </source>
</evidence>
<dbReference type="RefSeq" id="WP_049693570.1">
    <property type="nucleotide sequence ID" value="NZ_CP016540.2"/>
</dbReference>
<dbReference type="InterPro" id="IPR018604">
    <property type="entry name" value="YycI-like"/>
</dbReference>
<organism evidence="3 4">
    <name type="scientific">Planococcus versutus</name>
    <dbReference type="NCBI Taxonomy" id="1302659"/>
    <lineage>
        <taxon>Bacteria</taxon>
        <taxon>Bacillati</taxon>
        <taxon>Bacillota</taxon>
        <taxon>Bacilli</taxon>
        <taxon>Bacillales</taxon>
        <taxon>Caryophanaceae</taxon>
        <taxon>Planococcus</taxon>
    </lineage>
</organism>
<keyword evidence="1" id="KW-0472">Membrane</keyword>
<keyword evidence="1" id="KW-1133">Transmembrane helix</keyword>
<dbReference type="KEGG" id="pll:I858_007955"/>
<keyword evidence="1" id="KW-0812">Transmembrane</keyword>
<dbReference type="OrthoDB" id="2388036at2"/>
<dbReference type="AlphaFoldDB" id="A0A1B1S161"/>
<feature type="domain" description="Regulatory protein YycH-like" evidence="2">
    <location>
        <begin position="35"/>
        <end position="254"/>
    </location>
</feature>
<reference evidence="3" key="1">
    <citation type="submission" date="2016-10" db="EMBL/GenBank/DDBJ databases">
        <authorList>
            <person name="See-Too W.S."/>
        </authorList>
    </citation>
    <scope>NUCLEOTIDE SEQUENCE</scope>
    <source>
        <strain evidence="3">L10.15</strain>
    </source>
</reference>
<protein>
    <recommendedName>
        <fullName evidence="2">Regulatory protein YycH-like domain-containing protein</fullName>
    </recommendedName>
</protein>
<evidence type="ECO:0000256" key="1">
    <source>
        <dbReference type="SAM" id="Phobius"/>
    </source>
</evidence>
<dbReference type="Pfam" id="PF09648">
    <property type="entry name" value="YycI"/>
    <property type="match status" value="1"/>
</dbReference>
<dbReference type="STRING" id="1302659.I858_007955"/>
<evidence type="ECO:0000259" key="2">
    <source>
        <dbReference type="Pfam" id="PF09648"/>
    </source>
</evidence>
<sequence length="269" mass="31114">MDWNKTKTIFIIVFSILNVFLYSLYLDRYTEAKSVEVLSESSVDEKLQADKITYSNLPENSEGMPYIRGETKIFTAKEAPKENVQVNIQEGKKLHVAYEKPIVSEKNIESDEGATAFLEEHIYEGFSYELWEIDKDLNKAVFFQTLDSDILYFSDDGKVTVYWNNEGEIVRYEQTMFTDIIENQEPKSLVTAVTAIHTLYQKNMLEPGTKILKTELGYSVHVQVSKERQMFVPTWHVRAELSGGEREDYFVNAVKDGVIELNKQLEEVE</sequence>
<name>A0A1B1S161_9BACL</name>
<feature type="transmembrane region" description="Helical" evidence="1">
    <location>
        <begin position="6"/>
        <end position="25"/>
    </location>
</feature>
<proteinExistence type="predicted"/>
<accession>A0A1B1S161</accession>